<organism evidence="12 13">
    <name type="scientific">Cupriavidus gilardii J11</name>
    <dbReference type="NCBI Taxonomy" id="936133"/>
    <lineage>
        <taxon>Bacteria</taxon>
        <taxon>Pseudomonadati</taxon>
        <taxon>Pseudomonadota</taxon>
        <taxon>Betaproteobacteria</taxon>
        <taxon>Burkholderiales</taxon>
        <taxon>Burkholderiaceae</taxon>
        <taxon>Cupriavidus</taxon>
    </lineage>
</organism>
<dbReference type="CDD" id="cd06445">
    <property type="entry name" value="ATase"/>
    <property type="match status" value="1"/>
</dbReference>
<gene>
    <name evidence="12" type="ORF">L602_001800000190</name>
</gene>
<keyword evidence="7 9" id="KW-0234">DNA repair</keyword>
<comment type="caution">
    <text evidence="12">The sequence shown here is derived from an EMBL/GenBank/DDBJ whole genome shotgun (WGS) entry which is preliminary data.</text>
</comment>
<dbReference type="InterPro" id="IPR001497">
    <property type="entry name" value="MethylDNA_cys_MeTrfase_AS"/>
</dbReference>
<dbReference type="OrthoDB" id="9802228at2"/>
<evidence type="ECO:0000256" key="6">
    <source>
        <dbReference type="ARBA" id="ARBA00022763"/>
    </source>
</evidence>
<dbReference type="GO" id="GO:0005737">
    <property type="term" value="C:cytoplasm"/>
    <property type="evidence" value="ECO:0007669"/>
    <property type="project" value="UniProtKB-SubCell"/>
</dbReference>
<dbReference type="InterPro" id="IPR036217">
    <property type="entry name" value="MethylDNA_cys_MeTrfase_DNAb"/>
</dbReference>
<accession>A0A562BPX2</accession>
<dbReference type="SUPFAM" id="SSF53155">
    <property type="entry name" value="Methylated DNA-protein cysteine methyltransferase domain"/>
    <property type="match status" value="1"/>
</dbReference>
<comment type="similarity">
    <text evidence="2 9">Belongs to the MGMT family.</text>
</comment>
<keyword evidence="6 9" id="KW-0227">DNA damage</keyword>
<name>A0A562BPX2_9BURK</name>
<evidence type="ECO:0000313" key="13">
    <source>
        <dbReference type="Proteomes" id="UP000318141"/>
    </source>
</evidence>
<dbReference type="InterPro" id="IPR008332">
    <property type="entry name" value="MethylG_MeTrfase_N"/>
</dbReference>
<dbReference type="GO" id="GO:0032259">
    <property type="term" value="P:methylation"/>
    <property type="evidence" value="ECO:0007669"/>
    <property type="project" value="UniProtKB-KW"/>
</dbReference>
<evidence type="ECO:0000256" key="4">
    <source>
        <dbReference type="ARBA" id="ARBA00022603"/>
    </source>
</evidence>
<dbReference type="PANTHER" id="PTHR10815">
    <property type="entry name" value="METHYLATED-DNA--PROTEIN-CYSTEINE METHYLTRANSFERASE"/>
    <property type="match status" value="1"/>
</dbReference>
<feature type="active site" description="Nucleophile; methyl group acceptor" evidence="9">
    <location>
        <position position="132"/>
    </location>
</feature>
<feature type="domain" description="Methylguanine DNA methyltransferase ribonuclease-like" evidence="11">
    <location>
        <begin position="2"/>
        <end position="76"/>
    </location>
</feature>
<dbReference type="InterPro" id="IPR036631">
    <property type="entry name" value="MGMT_N_sf"/>
</dbReference>
<dbReference type="Gene3D" id="3.30.160.70">
    <property type="entry name" value="Methylated DNA-protein cysteine methyltransferase domain"/>
    <property type="match status" value="1"/>
</dbReference>
<dbReference type="AlphaFoldDB" id="A0A562BPX2"/>
<keyword evidence="3 9" id="KW-0963">Cytoplasm</keyword>
<protein>
    <recommendedName>
        <fullName evidence="9">Methylated-DNA--protein-cysteine methyltransferase</fullName>
        <ecNumber evidence="9">2.1.1.63</ecNumber>
    </recommendedName>
    <alternativeName>
        <fullName evidence="9">6-O-methylguanine-DNA methyltransferase</fullName>
        <shortName evidence="9">MGMT</shortName>
    </alternativeName>
    <alternativeName>
        <fullName evidence="9">O-6-methylguanine-DNA-alkyltransferase</fullName>
    </alternativeName>
</protein>
<dbReference type="SUPFAM" id="SSF46767">
    <property type="entry name" value="Methylated DNA-protein cysteine methyltransferase, C-terminal domain"/>
    <property type="match status" value="1"/>
</dbReference>
<dbReference type="InterPro" id="IPR036388">
    <property type="entry name" value="WH-like_DNA-bd_sf"/>
</dbReference>
<comment type="catalytic activity">
    <reaction evidence="1 9">
        <text>a 4-O-methyl-thymidine in DNA + L-cysteinyl-[protein] = a thymidine in DNA + S-methyl-L-cysteinyl-[protein]</text>
        <dbReference type="Rhea" id="RHEA:53428"/>
        <dbReference type="Rhea" id="RHEA-COMP:10131"/>
        <dbReference type="Rhea" id="RHEA-COMP:10132"/>
        <dbReference type="Rhea" id="RHEA-COMP:13555"/>
        <dbReference type="Rhea" id="RHEA-COMP:13556"/>
        <dbReference type="ChEBI" id="CHEBI:29950"/>
        <dbReference type="ChEBI" id="CHEBI:82612"/>
        <dbReference type="ChEBI" id="CHEBI:137386"/>
        <dbReference type="ChEBI" id="CHEBI:137387"/>
        <dbReference type="EC" id="2.1.1.63"/>
    </reaction>
</comment>
<evidence type="ECO:0000256" key="3">
    <source>
        <dbReference type="ARBA" id="ARBA00022490"/>
    </source>
</evidence>
<proteinExistence type="inferred from homology"/>
<keyword evidence="13" id="KW-1185">Reference proteome</keyword>
<dbReference type="Gene3D" id="1.10.10.10">
    <property type="entry name" value="Winged helix-like DNA-binding domain superfamily/Winged helix DNA-binding domain"/>
    <property type="match status" value="1"/>
</dbReference>
<dbReference type="EMBL" id="VLJN01000010">
    <property type="protein sequence ID" value="TWG87211.1"/>
    <property type="molecule type" value="Genomic_DNA"/>
</dbReference>
<dbReference type="PANTHER" id="PTHR10815:SF5">
    <property type="entry name" value="METHYLATED-DNA--PROTEIN-CYSTEINE METHYLTRANSFERASE"/>
    <property type="match status" value="1"/>
</dbReference>
<keyword evidence="4 9" id="KW-0489">Methyltransferase</keyword>
<comment type="catalytic activity">
    <reaction evidence="8 9">
        <text>a 6-O-methyl-2'-deoxyguanosine in DNA + L-cysteinyl-[protein] = S-methyl-L-cysteinyl-[protein] + a 2'-deoxyguanosine in DNA</text>
        <dbReference type="Rhea" id="RHEA:24000"/>
        <dbReference type="Rhea" id="RHEA-COMP:10131"/>
        <dbReference type="Rhea" id="RHEA-COMP:10132"/>
        <dbReference type="Rhea" id="RHEA-COMP:11367"/>
        <dbReference type="Rhea" id="RHEA-COMP:11368"/>
        <dbReference type="ChEBI" id="CHEBI:29950"/>
        <dbReference type="ChEBI" id="CHEBI:82612"/>
        <dbReference type="ChEBI" id="CHEBI:85445"/>
        <dbReference type="ChEBI" id="CHEBI:85448"/>
        <dbReference type="EC" id="2.1.1.63"/>
    </reaction>
</comment>
<evidence type="ECO:0000313" key="12">
    <source>
        <dbReference type="EMBL" id="TWG87211.1"/>
    </source>
</evidence>
<dbReference type="Proteomes" id="UP000318141">
    <property type="component" value="Unassembled WGS sequence"/>
</dbReference>
<dbReference type="NCBIfam" id="TIGR00589">
    <property type="entry name" value="ogt"/>
    <property type="match status" value="1"/>
</dbReference>
<evidence type="ECO:0000256" key="7">
    <source>
        <dbReference type="ARBA" id="ARBA00023204"/>
    </source>
</evidence>
<dbReference type="InterPro" id="IPR023546">
    <property type="entry name" value="MGMT"/>
</dbReference>
<dbReference type="PROSITE" id="PS00374">
    <property type="entry name" value="MGMT"/>
    <property type="match status" value="1"/>
</dbReference>
<evidence type="ECO:0000256" key="1">
    <source>
        <dbReference type="ARBA" id="ARBA00001286"/>
    </source>
</evidence>
<dbReference type="Pfam" id="PF01035">
    <property type="entry name" value="DNA_binding_1"/>
    <property type="match status" value="1"/>
</dbReference>
<dbReference type="GO" id="GO:0006307">
    <property type="term" value="P:DNA alkylation repair"/>
    <property type="evidence" value="ECO:0007669"/>
    <property type="project" value="UniProtKB-UniRule"/>
</dbReference>
<dbReference type="FunFam" id="1.10.10.10:FF:000214">
    <property type="entry name" value="Methylated-DNA--protein-cysteine methyltransferase"/>
    <property type="match status" value="1"/>
</dbReference>
<comment type="miscellaneous">
    <text evidence="9">This enzyme catalyzes only one turnover and therefore is not strictly catalytic. According to one definition, an enzyme is a biocatalyst that acts repeatedly and over many reaction cycles.</text>
</comment>
<comment type="function">
    <text evidence="9">Involved in the cellular defense against the biological effects of O6-methylguanine (O6-MeG) and O4-methylthymine (O4-MeT) in DNA. Repairs the methylated nucleobase in DNA by stoichiometrically transferring the methyl group to a cysteine residue in the enzyme. This is a suicide reaction: the enzyme is irreversibly inactivated.</text>
</comment>
<comment type="subcellular location">
    <subcellularLocation>
        <location evidence="9">Cytoplasm</location>
    </subcellularLocation>
</comment>
<dbReference type="GO" id="GO:0003908">
    <property type="term" value="F:methylated-DNA-[protein]-cysteine S-methyltransferase activity"/>
    <property type="evidence" value="ECO:0007669"/>
    <property type="project" value="UniProtKB-UniRule"/>
</dbReference>
<evidence type="ECO:0000256" key="2">
    <source>
        <dbReference type="ARBA" id="ARBA00008711"/>
    </source>
</evidence>
<evidence type="ECO:0000256" key="8">
    <source>
        <dbReference type="ARBA" id="ARBA00049348"/>
    </source>
</evidence>
<evidence type="ECO:0000259" key="10">
    <source>
        <dbReference type="Pfam" id="PF01035"/>
    </source>
</evidence>
<sequence length="176" mass="18298">MIHYRTITGPLGDVLLRAEAGCLTGAFFAGQKYHPGVFADAAAPDTDAARLFDAATHELQEYFAGVRQRFTVPLAPVGSRFQQDVWRALLAIPFGETTTYGALAARLGLPGGHARAVGGAVGRNPISVIVPCHRVLGSQGALTGYAGGVPRKLALLRLEGIGIAMAGAHDTLPIAA</sequence>
<evidence type="ECO:0000256" key="5">
    <source>
        <dbReference type="ARBA" id="ARBA00022679"/>
    </source>
</evidence>
<dbReference type="EC" id="2.1.1.63" evidence="9"/>
<keyword evidence="5 9" id="KW-0808">Transferase</keyword>
<dbReference type="InterPro" id="IPR014048">
    <property type="entry name" value="MethylDNA_cys_MeTrfase_DNA-bd"/>
</dbReference>
<reference evidence="12 13" key="1">
    <citation type="submission" date="2019-07" db="EMBL/GenBank/DDBJ databases">
        <title>Genome sequencing of lignin-degrading bacterial isolates.</title>
        <authorList>
            <person name="Gladden J."/>
        </authorList>
    </citation>
    <scope>NUCLEOTIDE SEQUENCE [LARGE SCALE GENOMIC DNA]</scope>
    <source>
        <strain evidence="12 13">J11</strain>
    </source>
</reference>
<evidence type="ECO:0000259" key="11">
    <source>
        <dbReference type="Pfam" id="PF02870"/>
    </source>
</evidence>
<dbReference type="HAMAP" id="MF_00772">
    <property type="entry name" value="OGT"/>
    <property type="match status" value="1"/>
</dbReference>
<evidence type="ECO:0000256" key="9">
    <source>
        <dbReference type="HAMAP-Rule" id="MF_00772"/>
    </source>
</evidence>
<feature type="domain" description="Methylated-DNA-[protein]-cysteine S-methyltransferase DNA binding" evidence="10">
    <location>
        <begin position="81"/>
        <end position="161"/>
    </location>
</feature>
<dbReference type="Pfam" id="PF02870">
    <property type="entry name" value="Methyltransf_1N"/>
    <property type="match status" value="1"/>
</dbReference>